<dbReference type="InterPro" id="IPR052973">
    <property type="entry name" value="Fungal_sec-metab_reg_TF"/>
</dbReference>
<keyword evidence="3" id="KW-1185">Reference proteome</keyword>
<feature type="region of interest" description="Disordered" evidence="1">
    <location>
        <begin position="124"/>
        <end position="189"/>
    </location>
</feature>
<feature type="compositionally biased region" description="Polar residues" evidence="1">
    <location>
        <begin position="156"/>
        <end position="172"/>
    </location>
</feature>
<evidence type="ECO:0000313" key="2">
    <source>
        <dbReference type="EMBL" id="KAG7287829.1"/>
    </source>
</evidence>
<accession>A0AAD4EV31</accession>
<dbReference type="AlphaFoldDB" id="A0AAD4EV31"/>
<evidence type="ECO:0000313" key="3">
    <source>
        <dbReference type="Proteomes" id="UP001197093"/>
    </source>
</evidence>
<sequence length="661" mass="72527">MGRRPNALILQYFERGPKLQDQSNRYPHTCKACGEHFPRGRLDSLTSHLTKKCPAISEAERVNALLTLSGMSHASQRFQQSQQAQAQAHAQAQANGSAVDLPMIQRDWTALGVLAEVSRQIDLNEKNDDRAQPNGAVPPDTAHSGGQPAERFDLQDQFTLENPPLSQDNGTGQPAKAQPPAEEADGAPTAEERLQEILRADDVQSDSANLTMAAAAAARLHPAYLDPEILGEEAAAAADAATATANAAAVAAVAETNSLPMADMTGADEPPPIPSTPAVPTPPAPPPWGELTYGTDSFQATVTNNSPMQTTPAPLGKGVFRLDSGPNGAKSRHSRARFNATRRKEVQEVRKIGACIRVNSLKQAMTLGNHGVLVEACHFPDCAPRLQLQVLQRDPDRDAEGKLADATIVDDRPSAYPIVMLDNDNQDVPGRVETYMREILPDMIRREPSHFMQVTLQTAVDVAGKTNDELLKKSLELWGLVEILDRERQWTISAQTWDDDAPAKSIKEDTDGELFNTICLQLAAAAERKAAATSKALLTGMQRVLQDSKVKIDFNMYFAVLILLNCVEKSSWAFKAWEQENLRHLWPLEKEPVSFAQQGYVIANLLHMLLGIRKALPRTTRREVDGKLITEEENLAIREYFEAIDLDCERYLLESMTVPIS</sequence>
<dbReference type="PANTHER" id="PTHR35392">
    <property type="entry name" value="ZN(II)2CYS6 TRANSCRIPTION FACTOR (EUROFUNG)-RELATED-RELATED"/>
    <property type="match status" value="1"/>
</dbReference>
<protein>
    <submittedName>
        <fullName evidence="2">Uncharacterized protein</fullName>
    </submittedName>
</protein>
<dbReference type="EMBL" id="JAHCVI010000003">
    <property type="protein sequence ID" value="KAG7287829.1"/>
    <property type="molecule type" value="Genomic_DNA"/>
</dbReference>
<dbReference type="Proteomes" id="UP001197093">
    <property type="component" value="Unassembled WGS sequence"/>
</dbReference>
<comment type="caution">
    <text evidence="2">The sequence shown here is derived from an EMBL/GenBank/DDBJ whole genome shotgun (WGS) entry which is preliminary data.</text>
</comment>
<evidence type="ECO:0000256" key="1">
    <source>
        <dbReference type="SAM" id="MobiDB-lite"/>
    </source>
</evidence>
<gene>
    <name evidence="2" type="ORF">NEMBOFW57_007346</name>
</gene>
<reference evidence="2" key="1">
    <citation type="submission" date="2023-02" db="EMBL/GenBank/DDBJ databases">
        <authorList>
            <person name="Palmer J.M."/>
        </authorList>
    </citation>
    <scope>NUCLEOTIDE SEQUENCE</scope>
    <source>
        <strain evidence="2">FW57</strain>
    </source>
</reference>
<dbReference type="PANTHER" id="PTHR35392:SF2">
    <property type="entry name" value="ZN(II)2CYS6 TRANSCRIPTION FACTOR (EUROFUNG)"/>
    <property type="match status" value="1"/>
</dbReference>
<proteinExistence type="predicted"/>
<name>A0AAD4EV31_9PEZI</name>
<organism evidence="2 3">
    <name type="scientific">Staphylotrichum longicolle</name>
    <dbReference type="NCBI Taxonomy" id="669026"/>
    <lineage>
        <taxon>Eukaryota</taxon>
        <taxon>Fungi</taxon>
        <taxon>Dikarya</taxon>
        <taxon>Ascomycota</taxon>
        <taxon>Pezizomycotina</taxon>
        <taxon>Sordariomycetes</taxon>
        <taxon>Sordariomycetidae</taxon>
        <taxon>Sordariales</taxon>
        <taxon>Chaetomiaceae</taxon>
        <taxon>Staphylotrichum</taxon>
    </lineage>
</organism>